<feature type="region of interest" description="Disordered" evidence="1">
    <location>
        <begin position="56"/>
        <end position="134"/>
    </location>
</feature>
<protein>
    <submittedName>
        <fullName evidence="2">Uncharacterized protein</fullName>
    </submittedName>
</protein>
<dbReference type="EMBL" id="CALLCH030000012">
    <property type="protein sequence ID" value="CAI4215135.1"/>
    <property type="molecule type" value="Genomic_DNA"/>
</dbReference>
<organism evidence="2 3">
    <name type="scientific">Parascedosporium putredinis</name>
    <dbReference type="NCBI Taxonomy" id="1442378"/>
    <lineage>
        <taxon>Eukaryota</taxon>
        <taxon>Fungi</taxon>
        <taxon>Dikarya</taxon>
        <taxon>Ascomycota</taxon>
        <taxon>Pezizomycotina</taxon>
        <taxon>Sordariomycetes</taxon>
        <taxon>Hypocreomycetidae</taxon>
        <taxon>Microascales</taxon>
        <taxon>Microascaceae</taxon>
        <taxon>Parascedosporium</taxon>
    </lineage>
</organism>
<reference evidence="2" key="1">
    <citation type="submission" date="2022-11" db="EMBL/GenBank/DDBJ databases">
        <authorList>
            <person name="Scott C."/>
            <person name="Bruce N."/>
        </authorList>
    </citation>
    <scope>NUCLEOTIDE SEQUENCE</scope>
</reference>
<sequence>MDLNTTISPLGSLEAQYIYTHAGHSYAETSASSETTSPVMPAFDISIVPDFHPLSSGIYPSPVSSRETASPQPVIKMEEGHRNRLPSSAADPDPKDTKPTPKRKRENRYKNAPPSVLSVRVPQSRCPGPRPAHV</sequence>
<dbReference type="AlphaFoldDB" id="A0A9P1H1V5"/>
<name>A0A9P1H1V5_9PEZI</name>
<dbReference type="OrthoDB" id="2593073at2759"/>
<gene>
    <name evidence="2" type="ORF">PPNO1_LOCUS4856</name>
</gene>
<evidence type="ECO:0000313" key="2">
    <source>
        <dbReference type="EMBL" id="CAI4215135.1"/>
    </source>
</evidence>
<evidence type="ECO:0000256" key="1">
    <source>
        <dbReference type="SAM" id="MobiDB-lite"/>
    </source>
</evidence>
<accession>A0A9P1H1V5</accession>
<dbReference type="Proteomes" id="UP000838763">
    <property type="component" value="Unassembled WGS sequence"/>
</dbReference>
<feature type="compositionally biased region" description="Polar residues" evidence="1">
    <location>
        <begin position="62"/>
        <end position="71"/>
    </location>
</feature>
<proteinExistence type="predicted"/>
<evidence type="ECO:0000313" key="3">
    <source>
        <dbReference type="Proteomes" id="UP000838763"/>
    </source>
</evidence>
<keyword evidence="3" id="KW-1185">Reference proteome</keyword>
<comment type="caution">
    <text evidence="2">The sequence shown here is derived from an EMBL/GenBank/DDBJ whole genome shotgun (WGS) entry which is preliminary data.</text>
</comment>